<proteinExistence type="predicted"/>
<evidence type="ECO:0000313" key="1">
    <source>
        <dbReference type="EMBL" id="SUP34424.1"/>
    </source>
</evidence>
<dbReference type="Gene3D" id="3.30.530.20">
    <property type="match status" value="1"/>
</dbReference>
<dbReference type="SUPFAM" id="SSF55961">
    <property type="entry name" value="Bet v1-like"/>
    <property type="match status" value="1"/>
</dbReference>
<evidence type="ECO:0000313" key="2">
    <source>
        <dbReference type="Proteomes" id="UP000254150"/>
    </source>
</evidence>
<dbReference type="InterPro" id="IPR019587">
    <property type="entry name" value="Polyketide_cyclase/dehydratase"/>
</dbReference>
<dbReference type="Pfam" id="PF10604">
    <property type="entry name" value="Polyketide_cyc2"/>
    <property type="match status" value="1"/>
</dbReference>
<protein>
    <submittedName>
        <fullName evidence="1">Polyketide cyclase / dehydrase and lipid transport</fullName>
    </submittedName>
</protein>
<dbReference type="EMBL" id="UHID01000005">
    <property type="protein sequence ID" value="SUP34424.1"/>
    <property type="molecule type" value="Genomic_DNA"/>
</dbReference>
<dbReference type="RefSeq" id="WP_115068296.1">
    <property type="nucleotide sequence ID" value="NZ_UHID01000005.1"/>
</dbReference>
<gene>
    <name evidence="1" type="ORF">NCTC7807_01769</name>
</gene>
<dbReference type="Proteomes" id="UP000254150">
    <property type="component" value="Unassembled WGS sequence"/>
</dbReference>
<name>A0A380N8D2_STRGR</name>
<sequence>MATRTVNRAGPAAPDVVWERYARPALRPRWAPQFRRVETGADRIAPGVGGRVFSYAGVRVRFVVERVDEARRVWSWHAGLGPLVLRLRHEVLAASGGGSGTRLTVSGPLPAVLLYRPVAAWALGRLVASRLRPRAAS</sequence>
<accession>A0A380N8D2</accession>
<dbReference type="InterPro" id="IPR023393">
    <property type="entry name" value="START-like_dom_sf"/>
</dbReference>
<dbReference type="AlphaFoldDB" id="A0A380N8D2"/>
<organism evidence="1 2">
    <name type="scientific">Streptomyces griseus</name>
    <dbReference type="NCBI Taxonomy" id="1911"/>
    <lineage>
        <taxon>Bacteria</taxon>
        <taxon>Bacillati</taxon>
        <taxon>Actinomycetota</taxon>
        <taxon>Actinomycetes</taxon>
        <taxon>Kitasatosporales</taxon>
        <taxon>Streptomycetaceae</taxon>
        <taxon>Streptomyces</taxon>
    </lineage>
</organism>
<reference evidence="1 2" key="1">
    <citation type="submission" date="2018-06" db="EMBL/GenBank/DDBJ databases">
        <authorList>
            <consortium name="Pathogen Informatics"/>
            <person name="Doyle S."/>
        </authorList>
    </citation>
    <scope>NUCLEOTIDE SEQUENCE [LARGE SCALE GENOMIC DNA]</scope>
    <source>
        <strain evidence="1 2">NCTC7807</strain>
    </source>
</reference>